<name>A0ABR8ML88_9ACTN</name>
<comment type="caution">
    <text evidence="2">The sequence shown here is derived from an EMBL/GenBank/DDBJ whole genome shotgun (WGS) entry which is preliminary data.</text>
</comment>
<accession>A0ABR8ML88</accession>
<dbReference type="SUPFAM" id="SSF55729">
    <property type="entry name" value="Acyl-CoA N-acyltransferases (Nat)"/>
    <property type="match status" value="1"/>
</dbReference>
<sequence>MATPLTVEDWPPAPVRTARLVLRAPQARDRATFVDLGSDAEVDRHLGGPRERDVLEAELPEVPADRPAQFVVEHDGVLVGWIGLSRLEPDRPGRLRAVDDTDVAPLELSCVTPVRA</sequence>
<dbReference type="InterPro" id="IPR016181">
    <property type="entry name" value="Acyl_CoA_acyltransferase"/>
</dbReference>
<proteinExistence type="predicted"/>
<reference evidence="2 3" key="1">
    <citation type="submission" date="2020-09" db="EMBL/GenBank/DDBJ databases">
        <title>novel species in genus Nocardioides.</title>
        <authorList>
            <person name="Zhang G."/>
        </authorList>
    </citation>
    <scope>NUCLEOTIDE SEQUENCE [LARGE SCALE GENOMIC DNA]</scope>
    <source>
        <strain evidence="2 3">19197</strain>
    </source>
</reference>
<evidence type="ECO:0000313" key="2">
    <source>
        <dbReference type="EMBL" id="MBD3915831.1"/>
    </source>
</evidence>
<gene>
    <name evidence="2" type="ORF">IEZ25_14490</name>
</gene>
<protein>
    <submittedName>
        <fullName evidence="2">GNAT family N-acetyltransferase</fullName>
    </submittedName>
</protein>
<dbReference type="Proteomes" id="UP000649289">
    <property type="component" value="Unassembled WGS sequence"/>
</dbReference>
<keyword evidence="3" id="KW-1185">Reference proteome</keyword>
<dbReference type="Gene3D" id="3.40.630.30">
    <property type="match status" value="1"/>
</dbReference>
<dbReference type="EMBL" id="JACXYY010000006">
    <property type="protein sequence ID" value="MBD3915831.1"/>
    <property type="molecule type" value="Genomic_DNA"/>
</dbReference>
<evidence type="ECO:0000259" key="1">
    <source>
        <dbReference type="Pfam" id="PF13302"/>
    </source>
</evidence>
<dbReference type="InterPro" id="IPR000182">
    <property type="entry name" value="GNAT_dom"/>
</dbReference>
<feature type="domain" description="N-acetyltransferase" evidence="1">
    <location>
        <begin position="19"/>
        <end position="91"/>
    </location>
</feature>
<dbReference type="Pfam" id="PF13302">
    <property type="entry name" value="Acetyltransf_3"/>
    <property type="match status" value="1"/>
</dbReference>
<organism evidence="2 3">
    <name type="scientific">Nocardioides hwasunensis</name>
    <dbReference type="NCBI Taxonomy" id="397258"/>
    <lineage>
        <taxon>Bacteria</taxon>
        <taxon>Bacillati</taxon>
        <taxon>Actinomycetota</taxon>
        <taxon>Actinomycetes</taxon>
        <taxon>Propionibacteriales</taxon>
        <taxon>Nocardioidaceae</taxon>
        <taxon>Nocardioides</taxon>
    </lineage>
</organism>
<evidence type="ECO:0000313" key="3">
    <source>
        <dbReference type="Proteomes" id="UP000649289"/>
    </source>
</evidence>
<dbReference type="RefSeq" id="WP_191200179.1">
    <property type="nucleotide sequence ID" value="NZ_BAAAPA010000006.1"/>
</dbReference>